<dbReference type="PANTHER" id="PTHR39430:SF1">
    <property type="entry name" value="PROTEASE"/>
    <property type="match status" value="1"/>
</dbReference>
<keyword evidence="3" id="KW-0482">Metalloprotease</keyword>
<dbReference type="InterPro" id="IPR003675">
    <property type="entry name" value="Rce1/LyrA-like_dom"/>
</dbReference>
<evidence type="ECO:0000259" key="2">
    <source>
        <dbReference type="Pfam" id="PF02517"/>
    </source>
</evidence>
<keyword evidence="1" id="KW-1133">Transmembrane helix</keyword>
<feature type="transmembrane region" description="Helical" evidence="1">
    <location>
        <begin position="214"/>
        <end position="232"/>
    </location>
</feature>
<dbReference type="RefSeq" id="WP_260795644.1">
    <property type="nucleotide sequence ID" value="NZ_CP093313.1"/>
</dbReference>
<evidence type="ECO:0000313" key="3">
    <source>
        <dbReference type="EMBL" id="UWZ86002.1"/>
    </source>
</evidence>
<reference evidence="3" key="1">
    <citation type="submission" date="2021-04" db="EMBL/GenBank/DDBJ databases">
        <title>Phylogenetic analysis of Acidobacteriaceae.</title>
        <authorList>
            <person name="Qiu L."/>
            <person name="Zhang Q."/>
        </authorList>
    </citation>
    <scope>NUCLEOTIDE SEQUENCE</scope>
    <source>
        <strain evidence="3">DSM 25168</strain>
    </source>
</reference>
<name>A0A9J7BW25_9BACT</name>
<feature type="transmembrane region" description="Helical" evidence="1">
    <location>
        <begin position="58"/>
        <end position="80"/>
    </location>
</feature>
<dbReference type="Pfam" id="PF02517">
    <property type="entry name" value="Rce1-like"/>
    <property type="match status" value="1"/>
</dbReference>
<accession>A0A9J7BW25</accession>
<evidence type="ECO:0000256" key="1">
    <source>
        <dbReference type="SAM" id="Phobius"/>
    </source>
</evidence>
<dbReference type="KEGG" id="orp:MOP44_08665"/>
<dbReference type="GO" id="GO:0008237">
    <property type="term" value="F:metallopeptidase activity"/>
    <property type="evidence" value="ECO:0007669"/>
    <property type="project" value="UniProtKB-KW"/>
</dbReference>
<dbReference type="AlphaFoldDB" id="A0A9J7BW25"/>
<feature type="transmembrane region" description="Helical" evidence="1">
    <location>
        <begin position="122"/>
        <end position="141"/>
    </location>
</feature>
<keyword evidence="4" id="KW-1185">Reference proteome</keyword>
<feature type="domain" description="CAAX prenyl protease 2/Lysostaphin resistance protein A-like" evidence="2">
    <location>
        <begin position="94"/>
        <end position="186"/>
    </location>
</feature>
<gene>
    <name evidence="3" type="ORF">MOP44_08665</name>
</gene>
<dbReference type="GO" id="GO:0080120">
    <property type="term" value="P:CAAX-box protein maturation"/>
    <property type="evidence" value="ECO:0007669"/>
    <property type="project" value="UniProtKB-ARBA"/>
</dbReference>
<dbReference type="GO" id="GO:0004175">
    <property type="term" value="F:endopeptidase activity"/>
    <property type="evidence" value="ECO:0007669"/>
    <property type="project" value="UniProtKB-ARBA"/>
</dbReference>
<keyword evidence="1" id="KW-0812">Transmembrane</keyword>
<feature type="transmembrane region" description="Helical" evidence="1">
    <location>
        <begin position="92"/>
        <end position="110"/>
    </location>
</feature>
<sequence>MLIFTTSFVKTTSLMNTIKVGAITCLLTYGLTLLFLRSDRWSLRDAGLELVAKSVPRMLFGFGIGFALVALQESLLYAGGHIHWTYARPSSPMSWLLLGISAYFLLALREEIAFRAYPLRRLEVDFGMWPSVLIVGLIFAFEHLAGGLSWSLSLLGPFAGAILFGMAALATRGIAVPLGIHFAFNLGQWVMGQKEVTGFWQASIDPTFQKQAEVLGYTAYFLGTSLAAYCFWVQYRRRSKSFVAHDEAVGVQQSASNSELNS</sequence>
<proteinExistence type="predicted"/>
<evidence type="ECO:0000313" key="4">
    <source>
        <dbReference type="Proteomes" id="UP001059380"/>
    </source>
</evidence>
<dbReference type="Proteomes" id="UP001059380">
    <property type="component" value="Chromosome"/>
</dbReference>
<protein>
    <submittedName>
        <fullName evidence="3">CPBP family intramembrane metalloprotease</fullName>
    </submittedName>
</protein>
<keyword evidence="3" id="KW-0378">Hydrolase</keyword>
<feature type="transmembrane region" description="Helical" evidence="1">
    <location>
        <begin position="147"/>
        <end position="167"/>
    </location>
</feature>
<dbReference type="PANTHER" id="PTHR39430">
    <property type="entry name" value="MEMBRANE-ASSOCIATED PROTEASE-RELATED"/>
    <property type="match status" value="1"/>
</dbReference>
<dbReference type="EMBL" id="CP093313">
    <property type="protein sequence ID" value="UWZ86002.1"/>
    <property type="molecule type" value="Genomic_DNA"/>
</dbReference>
<organism evidence="3 4">
    <name type="scientific">Occallatibacter riparius</name>
    <dbReference type="NCBI Taxonomy" id="1002689"/>
    <lineage>
        <taxon>Bacteria</taxon>
        <taxon>Pseudomonadati</taxon>
        <taxon>Acidobacteriota</taxon>
        <taxon>Terriglobia</taxon>
        <taxon>Terriglobales</taxon>
        <taxon>Acidobacteriaceae</taxon>
        <taxon>Occallatibacter</taxon>
    </lineage>
</organism>
<keyword evidence="3" id="KW-0645">Protease</keyword>
<feature type="transmembrane region" description="Helical" evidence="1">
    <location>
        <begin position="20"/>
        <end position="37"/>
    </location>
</feature>
<keyword evidence="1" id="KW-0472">Membrane</keyword>